<feature type="binding site" evidence="7">
    <location>
        <position position="41"/>
    </location>
    <ligand>
        <name>Mg(2+)</name>
        <dbReference type="ChEBI" id="CHEBI:18420"/>
    </ligand>
</feature>
<keyword evidence="2 7" id="KW-0479">Metal-binding</keyword>
<evidence type="ECO:0000256" key="6">
    <source>
        <dbReference type="ARBA" id="ARBA00023080"/>
    </source>
</evidence>
<reference evidence="9 10" key="1">
    <citation type="submission" date="2021-02" db="EMBL/GenBank/DDBJ databases">
        <title>Bacillus sp. RD4P76, an endophyte from a halophyte.</title>
        <authorList>
            <person name="Sun J.-Q."/>
        </authorList>
    </citation>
    <scope>NUCLEOTIDE SEQUENCE [LARGE SCALE GENOMIC DNA]</scope>
    <source>
        <strain evidence="9 10">RD4P76</strain>
    </source>
</reference>
<dbReference type="Pfam" id="PF01725">
    <property type="entry name" value="Ham1p_like"/>
    <property type="match status" value="1"/>
</dbReference>
<comment type="catalytic activity">
    <reaction evidence="7">
        <text>ITP + H2O = IMP + diphosphate + H(+)</text>
        <dbReference type="Rhea" id="RHEA:29399"/>
        <dbReference type="ChEBI" id="CHEBI:15377"/>
        <dbReference type="ChEBI" id="CHEBI:15378"/>
        <dbReference type="ChEBI" id="CHEBI:33019"/>
        <dbReference type="ChEBI" id="CHEBI:58053"/>
        <dbReference type="ChEBI" id="CHEBI:61402"/>
        <dbReference type="EC" id="3.6.1.66"/>
    </reaction>
</comment>
<proteinExistence type="inferred from homology"/>
<comment type="function">
    <text evidence="7">Pyrophosphatase that catalyzes the hydrolysis of nucleoside triphosphates to their monophosphate derivatives, with a high preference for the non-canonical purine nucleotides XTP (xanthosine triphosphate), dITP (deoxyinosine triphosphate) and ITP. Seems to function as a house-cleaning enzyme that removes non-canonical purine nucleotides from the nucleotide pool, thus preventing their incorporation into DNA/RNA and avoiding chromosomal lesions.</text>
</comment>
<dbReference type="InterPro" id="IPR002637">
    <property type="entry name" value="RdgB/HAM1"/>
</dbReference>
<keyword evidence="10" id="KW-1185">Reference proteome</keyword>
<comment type="catalytic activity">
    <reaction evidence="7">
        <text>dITP + H2O = dIMP + diphosphate + H(+)</text>
        <dbReference type="Rhea" id="RHEA:28342"/>
        <dbReference type="ChEBI" id="CHEBI:15377"/>
        <dbReference type="ChEBI" id="CHEBI:15378"/>
        <dbReference type="ChEBI" id="CHEBI:33019"/>
        <dbReference type="ChEBI" id="CHEBI:61194"/>
        <dbReference type="ChEBI" id="CHEBI:61382"/>
        <dbReference type="EC" id="3.6.1.66"/>
    </reaction>
</comment>
<organism evidence="9 10">
    <name type="scientific">Bacillus suaedaesalsae</name>
    <dbReference type="NCBI Taxonomy" id="2810349"/>
    <lineage>
        <taxon>Bacteria</taxon>
        <taxon>Bacillati</taxon>
        <taxon>Bacillota</taxon>
        <taxon>Bacilli</taxon>
        <taxon>Bacillales</taxon>
        <taxon>Bacillaceae</taxon>
        <taxon>Bacillus</taxon>
    </lineage>
</organism>
<accession>A0ABS2DNR5</accession>
<dbReference type="PANTHER" id="PTHR11067:SF9">
    <property type="entry name" value="INOSINE TRIPHOSPHATE PYROPHOSPHATASE"/>
    <property type="match status" value="1"/>
</dbReference>
<dbReference type="GO" id="GO:0036220">
    <property type="term" value="F:ITP diphosphatase activity"/>
    <property type="evidence" value="ECO:0007669"/>
    <property type="project" value="UniProtKB-EC"/>
</dbReference>
<protein>
    <recommendedName>
        <fullName evidence="7">dITP/XTP pyrophosphatase</fullName>
        <ecNumber evidence="7">3.6.1.66</ecNumber>
    </recommendedName>
    <alternativeName>
        <fullName evidence="7">Non-canonical purine NTP pyrophosphatase</fullName>
    </alternativeName>
    <alternativeName>
        <fullName evidence="7">Non-standard purine NTP pyrophosphatase</fullName>
    </alternativeName>
    <alternativeName>
        <fullName evidence="7">Nucleoside-triphosphate diphosphatase</fullName>
    </alternativeName>
    <alternativeName>
        <fullName evidence="7">Nucleoside-triphosphate pyrophosphatase</fullName>
        <shortName evidence="7">NTPase</shortName>
    </alternativeName>
</protein>
<evidence type="ECO:0000313" key="9">
    <source>
        <dbReference type="EMBL" id="MBM6619785.1"/>
    </source>
</evidence>
<dbReference type="PANTHER" id="PTHR11067">
    <property type="entry name" value="INOSINE TRIPHOSPHATE PYROPHOSPHATASE/HAM1 PROTEIN"/>
    <property type="match status" value="1"/>
</dbReference>
<feature type="binding site" evidence="7">
    <location>
        <position position="71"/>
    </location>
    <ligand>
        <name>substrate</name>
    </ligand>
</feature>
<feature type="binding site" evidence="7">
    <location>
        <begin position="8"/>
        <end position="13"/>
    </location>
    <ligand>
        <name>substrate</name>
    </ligand>
</feature>
<evidence type="ECO:0000256" key="8">
    <source>
        <dbReference type="RuleBase" id="RU003781"/>
    </source>
</evidence>
<dbReference type="SUPFAM" id="SSF52972">
    <property type="entry name" value="ITPase-like"/>
    <property type="match status" value="1"/>
</dbReference>
<feature type="binding site" evidence="7">
    <location>
        <begin position="151"/>
        <end position="154"/>
    </location>
    <ligand>
        <name>substrate</name>
    </ligand>
</feature>
<dbReference type="Gene3D" id="3.90.950.10">
    <property type="match status" value="1"/>
</dbReference>
<keyword evidence="6 7" id="KW-0546">Nucleotide metabolism</keyword>
<feature type="binding site" evidence="7">
    <location>
        <begin position="179"/>
        <end position="180"/>
    </location>
    <ligand>
        <name>substrate</name>
    </ligand>
</feature>
<name>A0ABS2DNR5_9BACI</name>
<sequence>MKQIIIATKNKGKVKDFEVLFKSKGYDVISLLDIQDSPDIDETGTTFKENAILKAEGIASIVNEIVIADDSGLAIDALEGRPGVMSARYAGEQKNDEDNIQKVLSELKGENNRRAAFHCALAMAIPSKPTVVVEGTCNGVIAEQPVGENGFGYDPIFFVHEKNKTMAQLTKEEKNTISHRADALKKLEVELNKYLEL</sequence>
<evidence type="ECO:0000256" key="4">
    <source>
        <dbReference type="ARBA" id="ARBA00022801"/>
    </source>
</evidence>
<comment type="caution">
    <text evidence="9">The sequence shown here is derived from an EMBL/GenBank/DDBJ whole genome shotgun (WGS) entry which is preliminary data.</text>
</comment>
<dbReference type="EC" id="3.6.1.66" evidence="7"/>
<dbReference type="NCBIfam" id="NF011397">
    <property type="entry name" value="PRK14822.1"/>
    <property type="match status" value="1"/>
</dbReference>
<keyword evidence="3 7" id="KW-0547">Nucleotide-binding</keyword>
<evidence type="ECO:0000256" key="7">
    <source>
        <dbReference type="HAMAP-Rule" id="MF_01405"/>
    </source>
</evidence>
<dbReference type="HAMAP" id="MF_01405">
    <property type="entry name" value="Non_canon_purine_NTPase"/>
    <property type="match status" value="1"/>
</dbReference>
<comment type="similarity">
    <text evidence="1 7 8">Belongs to the HAM1 NTPase family.</text>
</comment>
<comment type="cofactor">
    <cofactor evidence="7">
        <name>Mg(2+)</name>
        <dbReference type="ChEBI" id="CHEBI:18420"/>
    </cofactor>
    <text evidence="7">Binds 1 Mg(2+) ion per subunit.</text>
</comment>
<feature type="binding site" evidence="7">
    <location>
        <position position="70"/>
    </location>
    <ligand>
        <name>Mg(2+)</name>
        <dbReference type="ChEBI" id="CHEBI:18420"/>
    </ligand>
</feature>
<evidence type="ECO:0000313" key="10">
    <source>
        <dbReference type="Proteomes" id="UP001518925"/>
    </source>
</evidence>
<dbReference type="EMBL" id="JAFELM010000044">
    <property type="protein sequence ID" value="MBM6619785.1"/>
    <property type="molecule type" value="Genomic_DNA"/>
</dbReference>
<dbReference type="CDD" id="cd00515">
    <property type="entry name" value="HAM1"/>
    <property type="match status" value="1"/>
</dbReference>
<keyword evidence="5 7" id="KW-0460">Magnesium</keyword>
<keyword evidence="4 7" id="KW-0378">Hydrolase</keyword>
<dbReference type="Proteomes" id="UP001518925">
    <property type="component" value="Unassembled WGS sequence"/>
</dbReference>
<dbReference type="NCBIfam" id="TIGR00042">
    <property type="entry name" value="RdgB/HAM1 family non-canonical purine NTP pyrophosphatase"/>
    <property type="match status" value="1"/>
</dbReference>
<feature type="active site" description="Proton acceptor" evidence="7">
    <location>
        <position position="70"/>
    </location>
</feature>
<dbReference type="InterPro" id="IPR029001">
    <property type="entry name" value="ITPase-like_fam"/>
</dbReference>
<dbReference type="RefSeq" id="WP_204205264.1">
    <property type="nucleotide sequence ID" value="NZ_JAFELM010000044.1"/>
</dbReference>
<comment type="catalytic activity">
    <reaction evidence="7">
        <text>XTP + H2O = XMP + diphosphate + H(+)</text>
        <dbReference type="Rhea" id="RHEA:28610"/>
        <dbReference type="ChEBI" id="CHEBI:15377"/>
        <dbReference type="ChEBI" id="CHEBI:15378"/>
        <dbReference type="ChEBI" id="CHEBI:33019"/>
        <dbReference type="ChEBI" id="CHEBI:57464"/>
        <dbReference type="ChEBI" id="CHEBI:61314"/>
        <dbReference type="EC" id="3.6.1.66"/>
    </reaction>
</comment>
<comment type="subunit">
    <text evidence="7">Homodimer.</text>
</comment>
<gene>
    <name evidence="9" type="ORF">JR050_19165</name>
</gene>
<evidence type="ECO:0000256" key="1">
    <source>
        <dbReference type="ARBA" id="ARBA00008023"/>
    </source>
</evidence>
<evidence type="ECO:0000256" key="5">
    <source>
        <dbReference type="ARBA" id="ARBA00022842"/>
    </source>
</evidence>
<dbReference type="InterPro" id="IPR020922">
    <property type="entry name" value="dITP/XTP_pyrophosphatase"/>
</dbReference>
<evidence type="ECO:0000256" key="3">
    <source>
        <dbReference type="ARBA" id="ARBA00022741"/>
    </source>
</evidence>
<feature type="binding site" evidence="7">
    <location>
        <position position="174"/>
    </location>
    <ligand>
        <name>substrate</name>
    </ligand>
</feature>
<evidence type="ECO:0000256" key="2">
    <source>
        <dbReference type="ARBA" id="ARBA00022723"/>
    </source>
</evidence>